<dbReference type="AlphaFoldDB" id="A0A1H8GKY7"/>
<feature type="domain" description="DHFR" evidence="10">
    <location>
        <begin position="1"/>
        <end position="160"/>
    </location>
</feature>
<dbReference type="STRING" id="872970.SAMN04488134_101104"/>
<sequence>MITMIAAHDQNRLIGKGDWMPWHIPNDLGYFKAKTLGKTIVMGRKTLETFGKPLPKRENIILTRDHSYQIDDCKVFHDFETLLTLLQNDNQEVFIIGGGEIYELFLPYANRLYITQIENTFEGDTYFPAYDLTNWKLISKEKGLKNEDNPYDYYFLQYDRVK</sequence>
<organism evidence="11 12">
    <name type="scientific">Amphibacillus marinus</name>
    <dbReference type="NCBI Taxonomy" id="872970"/>
    <lineage>
        <taxon>Bacteria</taxon>
        <taxon>Bacillati</taxon>
        <taxon>Bacillota</taxon>
        <taxon>Bacilli</taxon>
        <taxon>Bacillales</taxon>
        <taxon>Bacillaceae</taxon>
        <taxon>Amphibacillus</taxon>
    </lineage>
</organism>
<name>A0A1H8GKY7_9BACI</name>
<dbReference type="EC" id="1.5.1.3" evidence="3 8"/>
<keyword evidence="4 8" id="KW-0554">One-carbon metabolism</keyword>
<dbReference type="Gene3D" id="3.40.430.10">
    <property type="entry name" value="Dihydrofolate Reductase, subunit A"/>
    <property type="match status" value="1"/>
</dbReference>
<dbReference type="Pfam" id="PF00186">
    <property type="entry name" value="DHFR_1"/>
    <property type="match status" value="1"/>
</dbReference>
<dbReference type="PANTHER" id="PTHR48069">
    <property type="entry name" value="DIHYDROFOLATE REDUCTASE"/>
    <property type="match status" value="1"/>
</dbReference>
<dbReference type="OrthoDB" id="9804315at2"/>
<dbReference type="GO" id="GO:0004146">
    <property type="term" value="F:dihydrofolate reductase activity"/>
    <property type="evidence" value="ECO:0007669"/>
    <property type="project" value="UniProtKB-EC"/>
</dbReference>
<comment type="function">
    <text evidence="7 8">Key enzyme in folate metabolism. Catalyzes an essential reaction for de novo glycine and purine synthesis, and for DNA precursor synthesis.</text>
</comment>
<evidence type="ECO:0000256" key="1">
    <source>
        <dbReference type="ARBA" id="ARBA00004903"/>
    </source>
</evidence>
<protein>
    <recommendedName>
        <fullName evidence="3 8">Dihydrofolate reductase</fullName>
        <ecNumber evidence="3 8">1.5.1.3</ecNumber>
    </recommendedName>
</protein>
<evidence type="ECO:0000256" key="4">
    <source>
        <dbReference type="ARBA" id="ARBA00022563"/>
    </source>
</evidence>
<comment type="similarity">
    <text evidence="2 8 9">Belongs to the dihydrofolate reductase family.</text>
</comment>
<dbReference type="InterPro" id="IPR012259">
    <property type="entry name" value="DHFR"/>
</dbReference>
<dbReference type="FunFam" id="3.40.430.10:FF:000001">
    <property type="entry name" value="Dihydrofolate reductase"/>
    <property type="match status" value="1"/>
</dbReference>
<evidence type="ECO:0000259" key="10">
    <source>
        <dbReference type="PROSITE" id="PS51330"/>
    </source>
</evidence>
<evidence type="ECO:0000313" key="12">
    <source>
        <dbReference type="Proteomes" id="UP000199300"/>
    </source>
</evidence>
<keyword evidence="6 8" id="KW-0560">Oxidoreductase</keyword>
<dbReference type="GO" id="GO:0006730">
    <property type="term" value="P:one-carbon metabolic process"/>
    <property type="evidence" value="ECO:0007669"/>
    <property type="project" value="UniProtKB-KW"/>
</dbReference>
<dbReference type="InterPro" id="IPR001796">
    <property type="entry name" value="DHFR_dom"/>
</dbReference>
<keyword evidence="5 8" id="KW-0521">NADP</keyword>
<evidence type="ECO:0000256" key="9">
    <source>
        <dbReference type="RuleBase" id="RU004474"/>
    </source>
</evidence>
<evidence type="ECO:0000256" key="6">
    <source>
        <dbReference type="ARBA" id="ARBA00023002"/>
    </source>
</evidence>
<dbReference type="PROSITE" id="PS00075">
    <property type="entry name" value="DHFR_1"/>
    <property type="match status" value="1"/>
</dbReference>
<dbReference type="PRINTS" id="PR00070">
    <property type="entry name" value="DHFR"/>
</dbReference>
<dbReference type="GO" id="GO:0046655">
    <property type="term" value="P:folic acid metabolic process"/>
    <property type="evidence" value="ECO:0007669"/>
    <property type="project" value="TreeGrafter"/>
</dbReference>
<dbReference type="UniPathway" id="UPA00077">
    <property type="reaction ID" value="UER00158"/>
</dbReference>
<dbReference type="GO" id="GO:0046654">
    <property type="term" value="P:tetrahydrofolate biosynthetic process"/>
    <property type="evidence" value="ECO:0007669"/>
    <property type="project" value="UniProtKB-UniPathway"/>
</dbReference>
<dbReference type="PROSITE" id="PS51330">
    <property type="entry name" value="DHFR_2"/>
    <property type="match status" value="1"/>
</dbReference>
<dbReference type="GO" id="GO:0005829">
    <property type="term" value="C:cytosol"/>
    <property type="evidence" value="ECO:0007669"/>
    <property type="project" value="TreeGrafter"/>
</dbReference>
<evidence type="ECO:0000256" key="3">
    <source>
        <dbReference type="ARBA" id="ARBA00012856"/>
    </source>
</evidence>
<dbReference type="Proteomes" id="UP000199300">
    <property type="component" value="Unassembled WGS sequence"/>
</dbReference>
<dbReference type="SUPFAM" id="SSF53597">
    <property type="entry name" value="Dihydrofolate reductase-like"/>
    <property type="match status" value="1"/>
</dbReference>
<keyword evidence="12" id="KW-1185">Reference proteome</keyword>
<evidence type="ECO:0000313" key="11">
    <source>
        <dbReference type="EMBL" id="SEN44801.1"/>
    </source>
</evidence>
<dbReference type="PANTHER" id="PTHR48069:SF3">
    <property type="entry name" value="DIHYDROFOLATE REDUCTASE"/>
    <property type="match status" value="1"/>
</dbReference>
<dbReference type="EMBL" id="FODJ01000001">
    <property type="protein sequence ID" value="SEN44801.1"/>
    <property type="molecule type" value="Genomic_DNA"/>
</dbReference>
<dbReference type="InterPro" id="IPR024072">
    <property type="entry name" value="DHFR-like_dom_sf"/>
</dbReference>
<comment type="pathway">
    <text evidence="1 8">Cofactor biosynthesis; tetrahydrofolate biosynthesis; 5,6,7,8-tetrahydrofolate from 7,8-dihydrofolate: step 1/1.</text>
</comment>
<gene>
    <name evidence="11" type="ORF">SAMN04488134_101104</name>
</gene>
<dbReference type="GO" id="GO:0070401">
    <property type="term" value="F:NADP+ binding"/>
    <property type="evidence" value="ECO:0007669"/>
    <property type="project" value="UniProtKB-ARBA"/>
</dbReference>
<evidence type="ECO:0000256" key="2">
    <source>
        <dbReference type="ARBA" id="ARBA00009539"/>
    </source>
</evidence>
<evidence type="ECO:0000256" key="5">
    <source>
        <dbReference type="ARBA" id="ARBA00022857"/>
    </source>
</evidence>
<dbReference type="RefSeq" id="WP_091493527.1">
    <property type="nucleotide sequence ID" value="NZ_FODJ01000001.1"/>
</dbReference>
<evidence type="ECO:0000256" key="8">
    <source>
        <dbReference type="PIRNR" id="PIRNR000194"/>
    </source>
</evidence>
<dbReference type="GO" id="GO:0046452">
    <property type="term" value="P:dihydrofolate metabolic process"/>
    <property type="evidence" value="ECO:0007669"/>
    <property type="project" value="TreeGrafter"/>
</dbReference>
<proteinExistence type="inferred from homology"/>
<dbReference type="CDD" id="cd00209">
    <property type="entry name" value="DHFR"/>
    <property type="match status" value="1"/>
</dbReference>
<reference evidence="11 12" key="1">
    <citation type="submission" date="2016-10" db="EMBL/GenBank/DDBJ databases">
        <authorList>
            <person name="de Groot N.N."/>
        </authorList>
    </citation>
    <scope>NUCLEOTIDE SEQUENCE [LARGE SCALE GENOMIC DNA]</scope>
    <source>
        <strain evidence="11 12">CGMCC 1.10434</strain>
    </source>
</reference>
<dbReference type="InterPro" id="IPR017925">
    <property type="entry name" value="DHFR_CS"/>
</dbReference>
<evidence type="ECO:0000256" key="7">
    <source>
        <dbReference type="ARBA" id="ARBA00025067"/>
    </source>
</evidence>
<accession>A0A1H8GKY7</accession>
<comment type="catalytic activity">
    <reaction evidence="8">
        <text>(6S)-5,6,7,8-tetrahydrofolate + NADP(+) = 7,8-dihydrofolate + NADPH + H(+)</text>
        <dbReference type="Rhea" id="RHEA:15009"/>
        <dbReference type="ChEBI" id="CHEBI:15378"/>
        <dbReference type="ChEBI" id="CHEBI:57451"/>
        <dbReference type="ChEBI" id="CHEBI:57453"/>
        <dbReference type="ChEBI" id="CHEBI:57783"/>
        <dbReference type="ChEBI" id="CHEBI:58349"/>
        <dbReference type="EC" id="1.5.1.3"/>
    </reaction>
</comment>
<dbReference type="PIRSF" id="PIRSF000194">
    <property type="entry name" value="DHFR"/>
    <property type="match status" value="1"/>
</dbReference>